<keyword evidence="2" id="KW-1185">Reference proteome</keyword>
<accession>K0TIR5</accession>
<reference evidence="1 2" key="1">
    <citation type="journal article" date="2012" name="Genome Biol.">
        <title>Genome and low-iron response of an oceanic diatom adapted to chronic iron limitation.</title>
        <authorList>
            <person name="Lommer M."/>
            <person name="Specht M."/>
            <person name="Roy A.S."/>
            <person name="Kraemer L."/>
            <person name="Andreson R."/>
            <person name="Gutowska M.A."/>
            <person name="Wolf J."/>
            <person name="Bergner S.V."/>
            <person name="Schilhabel M.B."/>
            <person name="Klostermeier U.C."/>
            <person name="Beiko R.G."/>
            <person name="Rosenstiel P."/>
            <person name="Hippler M."/>
            <person name="Laroche J."/>
        </authorList>
    </citation>
    <scope>NUCLEOTIDE SEQUENCE [LARGE SCALE GENOMIC DNA]</scope>
    <source>
        <strain evidence="1 2">CCMP1005</strain>
    </source>
</reference>
<proteinExistence type="predicted"/>
<dbReference type="Proteomes" id="UP000266841">
    <property type="component" value="Unassembled WGS sequence"/>
</dbReference>
<dbReference type="eggNOG" id="ENOG502R89I">
    <property type="taxonomic scope" value="Eukaryota"/>
</dbReference>
<protein>
    <submittedName>
        <fullName evidence="1">Uncharacterized protein</fullName>
    </submittedName>
</protein>
<evidence type="ECO:0000313" key="2">
    <source>
        <dbReference type="Proteomes" id="UP000266841"/>
    </source>
</evidence>
<sequence>MKITSLTLAVASTTTYVAARHPAVTVPAKFRAHLKCPYAEKWVQKGPEQAARELGLDGRSMRRLQAGLPDEVAGSCNFVNAFSGGMTCLQFNGAWTDEERTARCDTENDSFYSDGGCVAGDGEELGGWCTKDAGEGKVEATAMILSDMADCSGSEMACGSFMQGSFIAAGSCASSDAPAAAGGGPPTGVVADGGGPPPGVMTGGKCILAPGAIGAAHQAGFSKGYSKTCPGAHAEGSPYMWPLKWAADYENHAMAYGSDDVVYNSRGRTFYSLDRNWKRSDTNYALGTLRTIGQGPCMDSIGTNSCLYNQTSEVTTMIHRENMMYFIDYKEDSDAVLGETDASKIANCSKLNLAVVGNIRPDWFLDSRGDDTDVQYLGDQHVFYDTKLPKLVKQWRKKDFASQYFDIPEVMSMRGNPPNYLAKDPDAPEIDDIHLPLILNIPGEGFGDDSIQVYRNHALLDEDDDDLFLLIENFEALGGVCVDPSDFEGGAVGPPSTDEHIPSNLEVDPLSWVSNEVTFSPVWVNTKEVSSTMDKEVETSTSAKTVVEASERVTVQACLDEASMMIDYSIHYRDMIPAGDGTLPWVALGFRPTDRCAMNPLDGGPTPIVLVQHAAGDASPMAYSTDLVAAAKGMSDDAFAQIYMAAVPLDEAEGFSDVSIEAPMLTTSLQIARSFVPDDDTLSVHFKHSVEESSIQHLMFAIGMTNQLGFHTTRGCFEVKPLPCSSNTGSSSSAPSTESEKTVIEIELEGDSEAATIEPDAIEADAVPSVSLAVTAHPIAYPIAGLAASLVIAALSL</sequence>
<organism evidence="1 2">
    <name type="scientific">Thalassiosira oceanica</name>
    <name type="common">Marine diatom</name>
    <dbReference type="NCBI Taxonomy" id="159749"/>
    <lineage>
        <taxon>Eukaryota</taxon>
        <taxon>Sar</taxon>
        <taxon>Stramenopiles</taxon>
        <taxon>Ochrophyta</taxon>
        <taxon>Bacillariophyta</taxon>
        <taxon>Coscinodiscophyceae</taxon>
        <taxon>Thalassiosirophycidae</taxon>
        <taxon>Thalassiosirales</taxon>
        <taxon>Thalassiosiraceae</taxon>
        <taxon>Thalassiosira</taxon>
    </lineage>
</organism>
<dbReference type="OMA" id="NIRPDWF"/>
<evidence type="ECO:0000313" key="1">
    <source>
        <dbReference type="EMBL" id="EJK77510.1"/>
    </source>
</evidence>
<dbReference type="EMBL" id="AGNL01000777">
    <property type="protein sequence ID" value="EJK77510.1"/>
    <property type="molecule type" value="Genomic_DNA"/>
</dbReference>
<dbReference type="OrthoDB" id="44101at2759"/>
<comment type="caution">
    <text evidence="1">The sequence shown here is derived from an EMBL/GenBank/DDBJ whole genome shotgun (WGS) entry which is preliminary data.</text>
</comment>
<dbReference type="AlphaFoldDB" id="K0TIR5"/>
<name>K0TIR5_THAOC</name>
<gene>
    <name evidence="1" type="ORF">THAOC_00657</name>
</gene>